<evidence type="ECO:0000313" key="1">
    <source>
        <dbReference type="EMBL" id="CQD24164.1"/>
    </source>
</evidence>
<protein>
    <recommendedName>
        <fullName evidence="3">Nucleoid-associated protein YbaB</fullName>
    </recommendedName>
</protein>
<evidence type="ECO:0008006" key="3">
    <source>
        <dbReference type="Google" id="ProtNLM"/>
    </source>
</evidence>
<dbReference type="Proteomes" id="UP000199251">
    <property type="component" value="Unassembled WGS sequence"/>
</dbReference>
<dbReference type="RefSeq" id="WP_090609865.1">
    <property type="nucleotide sequence ID" value="NZ_CTEE01000002.1"/>
</dbReference>
<dbReference type="EMBL" id="CTEE01000002">
    <property type="protein sequence ID" value="CQD24164.1"/>
    <property type="molecule type" value="Genomic_DNA"/>
</dbReference>
<dbReference type="STRING" id="141349.BN1232_06082"/>
<name>A0A0E4H5M4_MYCLN</name>
<sequence length="119" mass="13125">MSEASQTEDAATVFASLDDHGKRAFCEQELDDIYDGLDKLIQAISGIKVLAEDPDGVIQLTVGCDGRLIKLWIDPGATNRFTHLVLEQKFNQTMRDALDEVARARSEMNASAVNYLPPN</sequence>
<proteinExistence type="predicted"/>
<evidence type="ECO:0000313" key="2">
    <source>
        <dbReference type="Proteomes" id="UP000199251"/>
    </source>
</evidence>
<gene>
    <name evidence="1" type="ORF">BN1232_06082</name>
</gene>
<dbReference type="InterPro" id="IPR036894">
    <property type="entry name" value="YbaB-like_sf"/>
</dbReference>
<dbReference type="SUPFAM" id="SSF82607">
    <property type="entry name" value="YbaB-like"/>
    <property type="match status" value="1"/>
</dbReference>
<accession>A0A0E4H5M4</accession>
<reference evidence="1 2" key="1">
    <citation type="submission" date="2015-03" db="EMBL/GenBank/DDBJ databases">
        <authorList>
            <person name="Urmite Genomes"/>
        </authorList>
    </citation>
    <scope>NUCLEOTIDE SEQUENCE [LARGE SCALE GENOMIC DNA]</scope>
    <source>
        <strain evidence="1 2">CSUR P1491</strain>
    </source>
</reference>
<dbReference type="OrthoDB" id="4732279at2"/>
<dbReference type="AlphaFoldDB" id="A0A0E4H5M4"/>
<organism evidence="1 2">
    <name type="scientific">Mycobacterium lentiflavum</name>
    <dbReference type="NCBI Taxonomy" id="141349"/>
    <lineage>
        <taxon>Bacteria</taxon>
        <taxon>Bacillati</taxon>
        <taxon>Actinomycetota</taxon>
        <taxon>Actinomycetes</taxon>
        <taxon>Mycobacteriales</taxon>
        <taxon>Mycobacteriaceae</taxon>
        <taxon>Mycobacterium</taxon>
        <taxon>Mycobacterium simiae complex</taxon>
    </lineage>
</organism>
<dbReference type="Gene3D" id="3.30.1310.10">
    <property type="entry name" value="Nucleoid-associated protein YbaB-like domain"/>
    <property type="match status" value="1"/>
</dbReference>